<dbReference type="EMBL" id="FCOM02000057">
    <property type="protein sequence ID" value="SAL85055.1"/>
    <property type="molecule type" value="Genomic_DNA"/>
</dbReference>
<feature type="region of interest" description="Disordered" evidence="1">
    <location>
        <begin position="33"/>
        <end position="68"/>
    </location>
</feature>
<evidence type="ECO:0000313" key="2">
    <source>
        <dbReference type="EMBL" id="SAL85055.1"/>
    </source>
</evidence>
<sequence>MLPLLSFHALAAHPGDGLRPELLVLLTRQTGSETSLSVSFDPDASADALLDDTSERPIGAESSTASKP</sequence>
<dbReference type="Proteomes" id="UP000055019">
    <property type="component" value="Unassembled WGS sequence"/>
</dbReference>
<organism evidence="2 3">
    <name type="scientific">Caballeronia arvi</name>
    <dbReference type="NCBI Taxonomy" id="1777135"/>
    <lineage>
        <taxon>Bacteria</taxon>
        <taxon>Pseudomonadati</taxon>
        <taxon>Pseudomonadota</taxon>
        <taxon>Betaproteobacteria</taxon>
        <taxon>Burkholderiales</taxon>
        <taxon>Burkholderiaceae</taxon>
        <taxon>Caballeronia</taxon>
    </lineage>
</organism>
<gene>
    <name evidence="2" type="ORF">AWB74_07152</name>
</gene>
<evidence type="ECO:0000313" key="3">
    <source>
        <dbReference type="Proteomes" id="UP000055019"/>
    </source>
</evidence>
<comment type="caution">
    <text evidence="2">The sequence shown here is derived from an EMBL/GenBank/DDBJ whole genome shotgun (WGS) entry which is preliminary data.</text>
</comment>
<dbReference type="AlphaFoldDB" id="A0A158KVS5"/>
<evidence type="ECO:0000256" key="1">
    <source>
        <dbReference type="SAM" id="MobiDB-lite"/>
    </source>
</evidence>
<proteinExistence type="predicted"/>
<name>A0A158KVS5_9BURK</name>
<accession>A0A158KVS5</accession>
<keyword evidence="3" id="KW-1185">Reference proteome</keyword>
<protein>
    <submittedName>
        <fullName evidence="2">Uncharacterized protein</fullName>
    </submittedName>
</protein>
<reference evidence="2" key="1">
    <citation type="submission" date="2016-01" db="EMBL/GenBank/DDBJ databases">
        <authorList>
            <person name="Peeters C."/>
        </authorList>
    </citation>
    <scope>NUCLEOTIDE SEQUENCE [LARGE SCALE GENOMIC DNA]</scope>
    <source>
        <strain evidence="2">LMG 29317</strain>
    </source>
</reference>